<dbReference type="Proteomes" id="UP001139308">
    <property type="component" value="Unassembled WGS sequence"/>
</dbReference>
<organism evidence="1 2">
    <name type="scientific">Paraburkholderia tagetis</name>
    <dbReference type="NCBI Taxonomy" id="2913261"/>
    <lineage>
        <taxon>Bacteria</taxon>
        <taxon>Pseudomonadati</taxon>
        <taxon>Pseudomonadota</taxon>
        <taxon>Betaproteobacteria</taxon>
        <taxon>Burkholderiales</taxon>
        <taxon>Burkholderiaceae</taxon>
        <taxon>Paraburkholderia</taxon>
    </lineage>
</organism>
<dbReference type="AlphaFoldDB" id="A0A9X1UFG6"/>
<sequence>MSDLKKDGFMRCILLAGILLFSLIFGGNAGAKDRGSGDLVGNVSLLADQCGYVINKPILNKISRLALKINDRITSFDFYVLLRSVNGPIDGKLSFGCVTARSGAPKPDLAKRQTSADEIAQADSGGRYTRGIIWQRKYEGDGWTGTIEYVNSVFGDQERLNAPDYFLICPDRGRLACFSFEIQNGKLENQESDRIPELLRGVTIVGHFNAFKNSSNKQ</sequence>
<dbReference type="EMBL" id="JAKLJA010000001">
    <property type="protein sequence ID" value="MCG5071903.1"/>
    <property type="molecule type" value="Genomic_DNA"/>
</dbReference>
<protein>
    <submittedName>
        <fullName evidence="1">Uncharacterized protein</fullName>
    </submittedName>
</protein>
<dbReference type="RefSeq" id="WP_238461683.1">
    <property type="nucleotide sequence ID" value="NZ_JAKLJA010000001.1"/>
</dbReference>
<keyword evidence="2" id="KW-1185">Reference proteome</keyword>
<accession>A0A9X1UFG6</accession>
<evidence type="ECO:0000313" key="1">
    <source>
        <dbReference type="EMBL" id="MCG5071903.1"/>
    </source>
</evidence>
<reference evidence="1" key="1">
    <citation type="submission" date="2022-01" db="EMBL/GenBank/DDBJ databases">
        <title>Genome sequence and assembly of Parabukholderia sp. RG36.</title>
        <authorList>
            <person name="Chhetri G."/>
        </authorList>
    </citation>
    <scope>NUCLEOTIDE SEQUENCE</scope>
    <source>
        <strain evidence="1">RG36</strain>
    </source>
</reference>
<name>A0A9X1UFG6_9BURK</name>
<evidence type="ECO:0000313" key="2">
    <source>
        <dbReference type="Proteomes" id="UP001139308"/>
    </source>
</evidence>
<proteinExistence type="predicted"/>
<comment type="caution">
    <text evidence="1">The sequence shown here is derived from an EMBL/GenBank/DDBJ whole genome shotgun (WGS) entry which is preliminary data.</text>
</comment>
<gene>
    <name evidence="1" type="ORF">L5014_00780</name>
</gene>